<comment type="similarity">
    <text evidence="1">Belongs to the prokaryotic molybdopterin-containing oxidoreductase family.</text>
</comment>
<dbReference type="PANTHER" id="PTHR43742">
    <property type="entry name" value="TRIMETHYLAMINE-N-OXIDE REDUCTASE"/>
    <property type="match status" value="1"/>
</dbReference>
<keyword evidence="7" id="KW-0408">Iron</keyword>
<keyword evidence="4" id="KW-0479">Metal-binding</keyword>
<dbReference type="Gene3D" id="2.40.40.20">
    <property type="match status" value="1"/>
</dbReference>
<organism evidence="10 11">
    <name type="scientific">Thermosulfurimonas marina</name>
    <dbReference type="NCBI Taxonomy" id="2047767"/>
    <lineage>
        <taxon>Bacteria</taxon>
        <taxon>Pseudomonadati</taxon>
        <taxon>Thermodesulfobacteriota</taxon>
        <taxon>Thermodesulfobacteria</taxon>
        <taxon>Thermodesulfobacteriales</taxon>
        <taxon>Thermodesulfobacteriaceae</taxon>
        <taxon>Thermosulfurimonas</taxon>
    </lineage>
</organism>
<evidence type="ECO:0000256" key="8">
    <source>
        <dbReference type="ARBA" id="ARBA00023014"/>
    </source>
</evidence>
<evidence type="ECO:0000259" key="9">
    <source>
        <dbReference type="PROSITE" id="PS51669"/>
    </source>
</evidence>
<reference evidence="10 11" key="1">
    <citation type="submission" date="2019-08" db="EMBL/GenBank/DDBJ databases">
        <title>Complete genome sequence of Thermosulfurimonas marina SU872T, an anaerobic thermophilic chemolithoautotrophic bacterium isolated from a shallow marine hydrothermal vent.</title>
        <authorList>
            <person name="Allioux M."/>
            <person name="Jebbar M."/>
            <person name="Slobodkina G."/>
            <person name="Slobodkin A."/>
            <person name="Moalic Y."/>
            <person name="Frolova A."/>
            <person name="Shao Z."/>
            <person name="Alain K."/>
        </authorList>
    </citation>
    <scope>NUCLEOTIDE SEQUENCE [LARGE SCALE GENOMIC DNA]</scope>
    <source>
        <strain evidence="10 11">SU872</strain>
    </source>
</reference>
<dbReference type="Gene3D" id="2.20.25.90">
    <property type="entry name" value="ADC-like domains"/>
    <property type="match status" value="1"/>
</dbReference>
<dbReference type="InterPro" id="IPR009010">
    <property type="entry name" value="Asp_de-COase-like_dom_sf"/>
</dbReference>
<keyword evidence="5" id="KW-0732">Signal</keyword>
<evidence type="ECO:0000313" key="11">
    <source>
        <dbReference type="Proteomes" id="UP000501253"/>
    </source>
</evidence>
<dbReference type="Pfam" id="PF00384">
    <property type="entry name" value="Molybdopterin"/>
    <property type="match status" value="1"/>
</dbReference>
<name>A0A6H1WQL1_9BACT</name>
<evidence type="ECO:0000256" key="3">
    <source>
        <dbReference type="ARBA" id="ARBA00022505"/>
    </source>
</evidence>
<keyword evidence="3" id="KW-0500">Molybdenum</keyword>
<accession>A0A6H1WQL1</accession>
<dbReference type="Gene3D" id="3.40.228.10">
    <property type="entry name" value="Dimethylsulfoxide Reductase, domain 2"/>
    <property type="match status" value="2"/>
</dbReference>
<feature type="domain" description="4Fe-4S Mo/W bis-MGD-type" evidence="9">
    <location>
        <begin position="44"/>
        <end position="104"/>
    </location>
</feature>
<dbReference type="GO" id="GO:0016491">
    <property type="term" value="F:oxidoreductase activity"/>
    <property type="evidence" value="ECO:0007669"/>
    <property type="project" value="UniProtKB-KW"/>
</dbReference>
<dbReference type="PROSITE" id="PS51669">
    <property type="entry name" value="4FE4S_MOW_BIS_MGD"/>
    <property type="match status" value="1"/>
</dbReference>
<dbReference type="AlphaFoldDB" id="A0A6H1WQL1"/>
<evidence type="ECO:0000256" key="7">
    <source>
        <dbReference type="ARBA" id="ARBA00023004"/>
    </source>
</evidence>
<evidence type="ECO:0000256" key="5">
    <source>
        <dbReference type="ARBA" id="ARBA00022729"/>
    </source>
</evidence>
<dbReference type="GO" id="GO:0046872">
    <property type="term" value="F:metal ion binding"/>
    <property type="evidence" value="ECO:0007669"/>
    <property type="project" value="UniProtKB-KW"/>
</dbReference>
<dbReference type="Proteomes" id="UP000501253">
    <property type="component" value="Chromosome"/>
</dbReference>
<sequence length="841" mass="95706">MGTKISRRKFLKLGSIAAFSPFVRLGDTVKVSQKAPDPVDYGVERRVPLRCRMCAQQCPAIGVVKDGRLIKLEANPHLPYSGICGRSRSTPAALYNPDRLKYPLLRVGKRGEGKFKRISWDEALERIASVLRKYRERGEPEKVVYFPRFTSAAGLDKPFWHLYGTPNILSYADTCHSAGHDWGLGAYFGHPMTPGAFWMDYPNARFGVLAMRNPAGGLCVYQFGTLFGEGRRNGVRLVAVDVRFPNEAVEGAGRKWLPIRPGTDGAFHLALAHEIVKRRGYDQEYLIKETNACMLIDPETLEPYAPEIQEKVDPKTKKKKKHVRYRVWDQAQNRAVFKDEAQKPALRGEFTVEGRKVITAFEAIVQALEKYTPEWAEKITTIPANEIRAVAEELIKGKPRVFVDTGWYSERYGNVMRQFHSLGLVNTLLGVWEKKGGVGGIPKVKLHGPLPKVPKPKALQITKYYQKKKGYPFLNPKAGRRFAFEALRTGEPYEPKVIFAMGQNFIGGSAGSPEMTKLLDKVELIVCMTPFMDESCLYADIILPDTLFPERDEALHFKFKQSMPTVAMHMKAVEPPFEARPGSWVILELARRVLQPEEFEKYFGEFARGGWEVGWRRQLEGLEKKHPGLTLERLKREGVWYGKQSYKIKKKTYTGEVEIFSLLFLEKWKKLKAEGHPHADHAHPLPLWVPPFWWEEAQGKLKEDEFILCTGFSPLNSFTGGQTRNNPLLLEIWKEIGVDRVWIHPEKAQKLGISDGDVVEVFPAHNPRAVARARVWVTPLVHPEVLFSYYGVAPGIYPQLKRYLAFMPEYGVNINHFSKFHFAPLQGGHATQDVIIKVRRV</sequence>
<keyword evidence="8" id="KW-0411">Iron-sulfur</keyword>
<protein>
    <submittedName>
        <fullName evidence="10">Molybdopterin-dependent oxidoreductase</fullName>
    </submittedName>
</protein>
<dbReference type="GO" id="GO:0043546">
    <property type="term" value="F:molybdopterin cofactor binding"/>
    <property type="evidence" value="ECO:0007669"/>
    <property type="project" value="InterPro"/>
</dbReference>
<evidence type="ECO:0000256" key="1">
    <source>
        <dbReference type="ARBA" id="ARBA00010312"/>
    </source>
</evidence>
<gene>
    <name evidence="10" type="ORF">FVE67_01145</name>
</gene>
<proteinExistence type="inferred from homology"/>
<keyword evidence="2" id="KW-0004">4Fe-4S</keyword>
<dbReference type="EMBL" id="CP042909">
    <property type="protein sequence ID" value="QJA05481.1"/>
    <property type="molecule type" value="Genomic_DNA"/>
</dbReference>
<dbReference type="SUPFAM" id="SSF53706">
    <property type="entry name" value="Formate dehydrogenase/DMSO reductase, domains 1-3"/>
    <property type="match status" value="1"/>
</dbReference>
<dbReference type="InterPro" id="IPR050612">
    <property type="entry name" value="Prok_Mopterin_Oxidored"/>
</dbReference>
<dbReference type="InterPro" id="IPR006656">
    <property type="entry name" value="Mopterin_OxRdtase"/>
</dbReference>
<dbReference type="PANTHER" id="PTHR43742:SF9">
    <property type="entry name" value="TETRATHIONATE REDUCTASE SUBUNIT A"/>
    <property type="match status" value="1"/>
</dbReference>
<dbReference type="InterPro" id="IPR006963">
    <property type="entry name" value="Mopterin_OxRdtase_4Fe-4S_dom"/>
</dbReference>
<evidence type="ECO:0000313" key="10">
    <source>
        <dbReference type="EMBL" id="QJA05481.1"/>
    </source>
</evidence>
<keyword evidence="11" id="KW-1185">Reference proteome</keyword>
<evidence type="ECO:0000256" key="6">
    <source>
        <dbReference type="ARBA" id="ARBA00023002"/>
    </source>
</evidence>
<dbReference type="KEGG" id="tmai:FVE67_01145"/>
<keyword evidence="6" id="KW-0560">Oxidoreductase</keyword>
<evidence type="ECO:0000256" key="2">
    <source>
        <dbReference type="ARBA" id="ARBA00022485"/>
    </source>
</evidence>
<dbReference type="GO" id="GO:0051539">
    <property type="term" value="F:4 iron, 4 sulfur cluster binding"/>
    <property type="evidence" value="ECO:0007669"/>
    <property type="project" value="UniProtKB-KW"/>
</dbReference>
<dbReference type="Gene3D" id="3.40.50.740">
    <property type="match status" value="2"/>
</dbReference>
<dbReference type="Pfam" id="PF01568">
    <property type="entry name" value="Molydop_binding"/>
    <property type="match status" value="1"/>
</dbReference>
<dbReference type="InterPro" id="IPR006657">
    <property type="entry name" value="MoPterin_dinucl-bd_dom"/>
</dbReference>
<evidence type="ECO:0000256" key="4">
    <source>
        <dbReference type="ARBA" id="ARBA00022723"/>
    </source>
</evidence>
<dbReference type="SUPFAM" id="SSF50692">
    <property type="entry name" value="ADC-like"/>
    <property type="match status" value="1"/>
</dbReference>